<evidence type="ECO:0000256" key="7">
    <source>
        <dbReference type="SAM" id="MobiDB-lite"/>
    </source>
</evidence>
<accession>A0A942UNS0</accession>
<feature type="transmembrane region" description="Helical" evidence="8">
    <location>
        <begin position="478"/>
        <end position="502"/>
    </location>
</feature>
<proteinExistence type="inferred from homology"/>
<evidence type="ECO:0000256" key="8">
    <source>
        <dbReference type="SAM" id="Phobius"/>
    </source>
</evidence>
<dbReference type="GO" id="GO:0005886">
    <property type="term" value="C:plasma membrane"/>
    <property type="evidence" value="ECO:0007669"/>
    <property type="project" value="UniProtKB-SubCell"/>
</dbReference>
<keyword evidence="2" id="KW-1003">Cell membrane</keyword>
<feature type="domain" description="ABC3 transporter permease C-terminal" evidence="9">
    <location>
        <begin position="828"/>
        <end position="950"/>
    </location>
</feature>
<keyword evidence="3 8" id="KW-0812">Transmembrane</keyword>
<evidence type="ECO:0000256" key="4">
    <source>
        <dbReference type="ARBA" id="ARBA00022989"/>
    </source>
</evidence>
<keyword evidence="5 8" id="KW-0472">Membrane</keyword>
<evidence type="ECO:0000256" key="3">
    <source>
        <dbReference type="ARBA" id="ARBA00022692"/>
    </source>
</evidence>
<dbReference type="PANTHER" id="PTHR30572:SF4">
    <property type="entry name" value="ABC TRANSPORTER PERMEASE YTRF"/>
    <property type="match status" value="1"/>
</dbReference>
<feature type="compositionally biased region" description="Low complexity" evidence="7">
    <location>
        <begin position="599"/>
        <end position="610"/>
    </location>
</feature>
<feature type="region of interest" description="Disordered" evidence="7">
    <location>
        <begin position="585"/>
        <end position="610"/>
    </location>
</feature>
<feature type="transmembrane region" description="Helical" evidence="8">
    <location>
        <begin position="826"/>
        <end position="846"/>
    </location>
</feature>
<organism evidence="10 11">
    <name type="scientific">Lederbergia citrea</name>
    <dbReference type="NCBI Taxonomy" id="2833581"/>
    <lineage>
        <taxon>Bacteria</taxon>
        <taxon>Bacillati</taxon>
        <taxon>Bacillota</taxon>
        <taxon>Bacilli</taxon>
        <taxon>Bacillales</taxon>
        <taxon>Bacillaceae</taxon>
        <taxon>Lederbergia</taxon>
    </lineage>
</organism>
<feature type="domain" description="ABC3 transporter permease C-terminal" evidence="9">
    <location>
        <begin position="309"/>
        <end position="422"/>
    </location>
</feature>
<feature type="transmembrane region" description="Helical" evidence="8">
    <location>
        <begin position="537"/>
        <end position="556"/>
    </location>
</feature>
<evidence type="ECO:0000256" key="2">
    <source>
        <dbReference type="ARBA" id="ARBA00022475"/>
    </source>
</evidence>
<dbReference type="EMBL" id="JAGYPN010000002">
    <property type="protein sequence ID" value="MBS4223237.1"/>
    <property type="molecule type" value="Genomic_DNA"/>
</dbReference>
<evidence type="ECO:0000256" key="6">
    <source>
        <dbReference type="ARBA" id="ARBA00038076"/>
    </source>
</evidence>
<evidence type="ECO:0000256" key="1">
    <source>
        <dbReference type="ARBA" id="ARBA00004651"/>
    </source>
</evidence>
<keyword evidence="4 8" id="KW-1133">Transmembrane helix</keyword>
<evidence type="ECO:0000313" key="10">
    <source>
        <dbReference type="EMBL" id="MBS4223237.1"/>
    </source>
</evidence>
<dbReference type="InterPro" id="IPR050250">
    <property type="entry name" value="Macrolide_Exporter_MacB"/>
</dbReference>
<dbReference type="GO" id="GO:0022857">
    <property type="term" value="F:transmembrane transporter activity"/>
    <property type="evidence" value="ECO:0007669"/>
    <property type="project" value="TreeGrafter"/>
</dbReference>
<name>A0A942UNS0_9BACI</name>
<protein>
    <submittedName>
        <fullName evidence="10">ABC transporter permease</fullName>
    </submittedName>
</protein>
<evidence type="ECO:0000313" key="11">
    <source>
        <dbReference type="Proteomes" id="UP000676456"/>
    </source>
</evidence>
<feature type="transmembrane region" description="Helical" evidence="8">
    <location>
        <begin position="438"/>
        <end position="458"/>
    </location>
</feature>
<dbReference type="PANTHER" id="PTHR30572">
    <property type="entry name" value="MEMBRANE COMPONENT OF TRANSPORTER-RELATED"/>
    <property type="match status" value="1"/>
</dbReference>
<feature type="transmembrane region" description="Helical" evidence="8">
    <location>
        <begin position="867"/>
        <end position="892"/>
    </location>
</feature>
<reference evidence="10 11" key="1">
    <citation type="submission" date="2021-05" db="EMBL/GenBank/DDBJ databases">
        <title>Novel Bacillus species.</title>
        <authorList>
            <person name="Liu G."/>
        </authorList>
    </citation>
    <scope>NUCLEOTIDE SEQUENCE [LARGE SCALE GENOMIC DNA]</scope>
    <source>
        <strain evidence="10 11">FJAT-49682</strain>
    </source>
</reference>
<dbReference type="Proteomes" id="UP000676456">
    <property type="component" value="Unassembled WGS sequence"/>
</dbReference>
<feature type="transmembrane region" description="Helical" evidence="8">
    <location>
        <begin position="345"/>
        <end position="366"/>
    </location>
</feature>
<comment type="similarity">
    <text evidence="6">Belongs to the ABC-4 integral membrane protein family.</text>
</comment>
<sequence>MAILRLIFRKMLNNRWLTGSLFLGLIITVSLVSSIPTYTSSVMQKLLTKELEDHQVKKHQYPGEFSFSDTFSKSIVKEPAKSLGKVEEIKADVVKNAGIPVLATANLIATSPLKTMFEDEGRRGTSQNAAKLLMITGIEENITVTDGTYPSEKAVDGIVEALVSEQALVKRSMVLGNTFVVGEGDHQFIIKPVGTFQPKAEDKPYWSLIPQSFSDDFIVNENWFRNEVVKKHEDILGIGRFSSAFDYHKISDLHIPTLLGLEESLKTEINSVKKTTLLFNFPIKNILKTYENKGKQMTTMLWSLNVPVLIMLAIYLYMISRLIIERQLNEIAVFTSRGASQIQILAIYFIEVSILGVLALIIGPFLGLQLCKILGASNGFLEFVQRSALPIKLSAKPYFYALLAVIASICMIMAPVYKASGRSIVSHKQQSARSNGKVQWYTVIFEFALLGIAIYGLYTFNRRQKELMALDVDNADLMIDPILFFMPALFIIGLGLVALRVYPFILMAIYKLGEKYWPVSLYSTFLQVSRSAKQYQFLMLFLVMTIGMGVFSASAARTINTNLEEQLLYKNGAEMQMHLRWDSTHVSSGGAPQGGPPSSGGAEAPASESGDAPVEAAERVVYSEPPFDPIMNLKQVETAAKVFNKEAVTITSNGKSIYYPHLMAIEPKTFGEVAWFKNSLLPHHWFEYLNLLANEPSAVLLSKSAANSLKVKQGDYITMEWTGSDSGEFVVYGIVDYWPTFNPLEKSENKAEGALIVANLPYVQNMLGLEPYEVWLKLKPDTSRADLYEDIKKAKIPVLVMNDVQPQITDLKNSALLLGVNGTMTLGFLISLLISFIGFLLYWVLTIKSRTLQYGIYRAMGIPMPKLIGILVSEQVLTSGFACLLGIIIGGVTSQLYVPLFKVSMNVKELMPPFTVISDASDEAKIYIFAALMLILGSAILIGFLRSIKIHQAIKLGED</sequence>
<gene>
    <name evidence="10" type="ORF">KHA91_10825</name>
</gene>
<dbReference type="AlphaFoldDB" id="A0A942UNS0"/>
<comment type="caution">
    <text evidence="10">The sequence shown here is derived from an EMBL/GenBank/DDBJ whole genome shotgun (WGS) entry which is preliminary data.</text>
</comment>
<feature type="transmembrane region" description="Helical" evidence="8">
    <location>
        <begin position="398"/>
        <end position="417"/>
    </location>
</feature>
<feature type="transmembrane region" description="Helical" evidence="8">
    <location>
        <begin position="300"/>
        <end position="324"/>
    </location>
</feature>
<evidence type="ECO:0000256" key="5">
    <source>
        <dbReference type="ARBA" id="ARBA00023136"/>
    </source>
</evidence>
<feature type="transmembrane region" description="Helical" evidence="8">
    <location>
        <begin position="926"/>
        <end position="945"/>
    </location>
</feature>
<dbReference type="RefSeq" id="WP_213098268.1">
    <property type="nucleotide sequence ID" value="NZ_JAGYPN010000002.1"/>
</dbReference>
<keyword evidence="11" id="KW-1185">Reference proteome</keyword>
<dbReference type="Pfam" id="PF02687">
    <property type="entry name" value="FtsX"/>
    <property type="match status" value="2"/>
</dbReference>
<evidence type="ECO:0000259" key="9">
    <source>
        <dbReference type="Pfam" id="PF02687"/>
    </source>
</evidence>
<comment type="subcellular location">
    <subcellularLocation>
        <location evidence="1">Cell membrane</location>
        <topology evidence="1">Multi-pass membrane protein</topology>
    </subcellularLocation>
</comment>
<dbReference type="InterPro" id="IPR003838">
    <property type="entry name" value="ABC3_permease_C"/>
</dbReference>